<dbReference type="Pfam" id="PF13191">
    <property type="entry name" value="AAA_16"/>
    <property type="match status" value="1"/>
</dbReference>
<sequence>MQGLIDSTVTRERVTVVTAPSGYGKTSAVSAWAAVHRDQVAWLTLSAFDADPHRLDTGIVQALQSLARSGNTDFAEILAVDAVSDDPGDTLETLSDALDGAQRPVYLVIDDAHRAREALAEGLLGALIDTGPDPLRIVVVGTSYVELALARWALTHRRSSIHADELAFDMNEIVGMLAGVQTDLTPERIFEETRGWPIAIQVVQLTGVSPLSRDGHDDELMRDYIREHVLGGLPPELARFVLHTCICRDLTVEIAAALSDADDVERLLHECVAMGLFLDRFDTDEGAVYRWHAKFARHCNEILELSQPEKREQLHRAAARFFEPTDPLTAVYHWIDAADFDAALSTIHKHWVGIVVGTESAMLERVCLSLPEPYAQDPTVLLVRACAQDIAGAQDVARLLLASAQSRAAEGDEDPSFELSLPRAQLFLLDDRAEAARACAVVQAQLQSADKGSIQDHAALLYLLGWTEMRHRNNPERTAQLLSAAAQEADAVGDDVLQRRALSHLAFVLAWTGDLKQAEDVLADLGERVDDDGPWHSYAGGGASTAAGLIAYFSDDLPRASQALSQVLKGGSGKRTFAGVARMILAWTAAASKDPQLRRRAGIELHALPTQEAQGVSWNAFRHASLAALAESAGQRDRALSIAARYAETDDLPLLSVVLAGIVRRSGDPLTALQMLRRLVRYQTISYIQVATLITGAMVQRRRDNLELTHSLCEQALEIAERQNVRRPLCDGDLEMRQLLTEHLAWGTRYEDFVAVCLRPHESNSPLEMLSEREKAVFDQLRTTRTMAEIAQALAVSINTVKTHQRAIYRKLGVASRREALRLLS</sequence>
<dbReference type="PANTHER" id="PTHR44688">
    <property type="entry name" value="DNA-BINDING TRANSCRIPTIONAL ACTIVATOR DEVR_DOSR"/>
    <property type="match status" value="1"/>
</dbReference>
<proteinExistence type="predicted"/>
<dbReference type="PANTHER" id="PTHR44688:SF16">
    <property type="entry name" value="DNA-BINDING TRANSCRIPTIONAL ACTIVATOR DEVR_DOSR"/>
    <property type="match status" value="1"/>
</dbReference>
<evidence type="ECO:0000256" key="1">
    <source>
        <dbReference type="ARBA" id="ARBA00023015"/>
    </source>
</evidence>
<dbReference type="InterPro" id="IPR016032">
    <property type="entry name" value="Sig_transdc_resp-reg_C-effctor"/>
</dbReference>
<reference evidence="6" key="1">
    <citation type="journal article" date="2019" name="Int. J. Syst. Evol. Microbiol.">
        <title>The Global Catalogue of Microorganisms (GCM) 10K type strain sequencing project: providing services to taxonomists for standard genome sequencing and annotation.</title>
        <authorList>
            <consortium name="The Broad Institute Genomics Platform"/>
            <consortium name="The Broad Institute Genome Sequencing Center for Infectious Disease"/>
            <person name="Wu L."/>
            <person name="Ma J."/>
        </authorList>
    </citation>
    <scope>NUCLEOTIDE SEQUENCE [LARGE SCALE GENOMIC DNA]</scope>
    <source>
        <strain evidence="6">CCM 7640</strain>
    </source>
</reference>
<name>A0ABQ1RVP5_9MICO</name>
<dbReference type="InterPro" id="IPR041664">
    <property type="entry name" value="AAA_16"/>
</dbReference>
<accession>A0ABQ1RVP5</accession>
<dbReference type="InterPro" id="IPR036388">
    <property type="entry name" value="WH-like_DNA-bd_sf"/>
</dbReference>
<keyword evidence="2" id="KW-0238">DNA-binding</keyword>
<dbReference type="CDD" id="cd06170">
    <property type="entry name" value="LuxR_C_like"/>
    <property type="match status" value="1"/>
</dbReference>
<keyword evidence="6" id="KW-1185">Reference proteome</keyword>
<evidence type="ECO:0000313" key="6">
    <source>
        <dbReference type="Proteomes" id="UP000629365"/>
    </source>
</evidence>
<dbReference type="EMBL" id="BMCM01000004">
    <property type="protein sequence ID" value="GGD81752.1"/>
    <property type="molecule type" value="Genomic_DNA"/>
</dbReference>
<dbReference type="Gene3D" id="1.10.10.10">
    <property type="entry name" value="Winged helix-like DNA-binding domain superfamily/Winged helix DNA-binding domain"/>
    <property type="match status" value="1"/>
</dbReference>
<dbReference type="Gene3D" id="3.40.50.300">
    <property type="entry name" value="P-loop containing nucleotide triphosphate hydrolases"/>
    <property type="match status" value="1"/>
</dbReference>
<organism evidence="5 6">
    <name type="scientific">Microbacterium murale</name>
    <dbReference type="NCBI Taxonomy" id="1081040"/>
    <lineage>
        <taxon>Bacteria</taxon>
        <taxon>Bacillati</taxon>
        <taxon>Actinomycetota</taxon>
        <taxon>Actinomycetes</taxon>
        <taxon>Micrococcales</taxon>
        <taxon>Microbacteriaceae</taxon>
        <taxon>Microbacterium</taxon>
    </lineage>
</organism>
<feature type="domain" description="HTH luxR-type" evidence="4">
    <location>
        <begin position="763"/>
        <end position="825"/>
    </location>
</feature>
<dbReference type="InterPro" id="IPR059106">
    <property type="entry name" value="WHD_MalT"/>
</dbReference>
<dbReference type="InterPro" id="IPR000792">
    <property type="entry name" value="Tscrpt_reg_LuxR_C"/>
</dbReference>
<evidence type="ECO:0000256" key="2">
    <source>
        <dbReference type="ARBA" id="ARBA00023125"/>
    </source>
</evidence>
<protein>
    <submittedName>
        <fullName evidence="5">LuxR family transcriptional regulator</fullName>
    </submittedName>
</protein>
<gene>
    <name evidence="5" type="ORF">GCM10007269_25660</name>
</gene>
<comment type="caution">
    <text evidence="5">The sequence shown here is derived from an EMBL/GenBank/DDBJ whole genome shotgun (WGS) entry which is preliminary data.</text>
</comment>
<evidence type="ECO:0000313" key="5">
    <source>
        <dbReference type="EMBL" id="GGD81752.1"/>
    </source>
</evidence>
<keyword evidence="1" id="KW-0805">Transcription regulation</keyword>
<keyword evidence="3" id="KW-0804">Transcription</keyword>
<dbReference type="PROSITE" id="PS50043">
    <property type="entry name" value="HTH_LUXR_2"/>
    <property type="match status" value="1"/>
</dbReference>
<dbReference type="SMART" id="SM00421">
    <property type="entry name" value="HTH_LUXR"/>
    <property type="match status" value="1"/>
</dbReference>
<dbReference type="InterPro" id="IPR027417">
    <property type="entry name" value="P-loop_NTPase"/>
</dbReference>
<dbReference type="Proteomes" id="UP000629365">
    <property type="component" value="Unassembled WGS sequence"/>
</dbReference>
<dbReference type="SUPFAM" id="SSF52540">
    <property type="entry name" value="P-loop containing nucleoside triphosphate hydrolases"/>
    <property type="match status" value="1"/>
</dbReference>
<dbReference type="SUPFAM" id="SSF46894">
    <property type="entry name" value="C-terminal effector domain of the bipartite response regulators"/>
    <property type="match status" value="1"/>
</dbReference>
<evidence type="ECO:0000256" key="3">
    <source>
        <dbReference type="ARBA" id="ARBA00023163"/>
    </source>
</evidence>
<evidence type="ECO:0000259" key="4">
    <source>
        <dbReference type="PROSITE" id="PS50043"/>
    </source>
</evidence>
<dbReference type="Pfam" id="PF00196">
    <property type="entry name" value="GerE"/>
    <property type="match status" value="1"/>
</dbReference>
<dbReference type="Pfam" id="PF25873">
    <property type="entry name" value="WHD_MalT"/>
    <property type="match status" value="1"/>
</dbReference>